<evidence type="ECO:0000313" key="8">
    <source>
        <dbReference type="Proteomes" id="UP000281474"/>
    </source>
</evidence>
<dbReference type="PANTHER" id="PTHR43461:SF1">
    <property type="entry name" value="TRANSMEMBRANE PROTEIN 256"/>
    <property type="match status" value="1"/>
</dbReference>
<comment type="similarity">
    <text evidence="2">Belongs to the UPF0382 family.</text>
</comment>
<evidence type="ECO:0000256" key="2">
    <source>
        <dbReference type="ARBA" id="ARBA00009694"/>
    </source>
</evidence>
<evidence type="ECO:0000256" key="6">
    <source>
        <dbReference type="SAM" id="Phobius"/>
    </source>
</evidence>
<dbReference type="PANTHER" id="PTHR43461">
    <property type="entry name" value="TRANSMEMBRANE PROTEIN 256"/>
    <property type="match status" value="1"/>
</dbReference>
<dbReference type="Proteomes" id="UP000281474">
    <property type="component" value="Unassembled WGS sequence"/>
</dbReference>
<organism evidence="7 8">
    <name type="scientific">Parashewanella curva</name>
    <dbReference type="NCBI Taxonomy" id="2338552"/>
    <lineage>
        <taxon>Bacteria</taxon>
        <taxon>Pseudomonadati</taxon>
        <taxon>Pseudomonadota</taxon>
        <taxon>Gammaproteobacteria</taxon>
        <taxon>Alteromonadales</taxon>
        <taxon>Shewanellaceae</taxon>
        <taxon>Parashewanella</taxon>
    </lineage>
</organism>
<dbReference type="RefSeq" id="WP_121838764.1">
    <property type="nucleotide sequence ID" value="NZ_ML014773.1"/>
</dbReference>
<feature type="transmembrane region" description="Helical" evidence="6">
    <location>
        <begin position="70"/>
        <end position="90"/>
    </location>
</feature>
<name>A0A3L8PZ82_9GAMM</name>
<keyword evidence="5 6" id="KW-0472">Membrane</keyword>
<keyword evidence="3 6" id="KW-0812">Transmembrane</keyword>
<evidence type="ECO:0000256" key="1">
    <source>
        <dbReference type="ARBA" id="ARBA00004141"/>
    </source>
</evidence>
<comment type="caution">
    <text evidence="7">The sequence shown here is derived from an EMBL/GenBank/DDBJ whole genome shotgun (WGS) entry which is preliminary data.</text>
</comment>
<proteinExistence type="inferred from homology"/>
<evidence type="ECO:0000256" key="5">
    <source>
        <dbReference type="ARBA" id="ARBA00023136"/>
    </source>
</evidence>
<dbReference type="InterPro" id="IPR006696">
    <property type="entry name" value="DUF423"/>
</dbReference>
<keyword evidence="8" id="KW-1185">Reference proteome</keyword>
<evidence type="ECO:0000313" key="7">
    <source>
        <dbReference type="EMBL" id="RLV59903.1"/>
    </source>
</evidence>
<feature type="transmembrane region" description="Helical" evidence="6">
    <location>
        <begin position="36"/>
        <end position="58"/>
    </location>
</feature>
<dbReference type="OrthoDB" id="9802121at2"/>
<accession>A0A3L8PZ82</accession>
<protein>
    <submittedName>
        <fullName evidence="7">DUF423 domain-containing protein</fullName>
    </submittedName>
</protein>
<evidence type="ECO:0000256" key="3">
    <source>
        <dbReference type="ARBA" id="ARBA00022692"/>
    </source>
</evidence>
<gene>
    <name evidence="7" type="ORF">D5018_09475</name>
</gene>
<reference evidence="7 8" key="1">
    <citation type="submission" date="2018-09" db="EMBL/GenBank/DDBJ databases">
        <title>Phylogeny of the Shewanellaceae, and recommendation for two new genera, Pseudoshewanella and Parashewanella.</title>
        <authorList>
            <person name="Wang G."/>
        </authorList>
    </citation>
    <scope>NUCLEOTIDE SEQUENCE [LARGE SCALE GENOMIC DNA]</scope>
    <source>
        <strain evidence="7 8">C51</strain>
    </source>
</reference>
<dbReference type="GO" id="GO:0005886">
    <property type="term" value="C:plasma membrane"/>
    <property type="evidence" value="ECO:0007669"/>
    <property type="project" value="TreeGrafter"/>
</dbReference>
<comment type="subcellular location">
    <subcellularLocation>
        <location evidence="1">Membrane</location>
        <topology evidence="1">Multi-pass membrane protein</topology>
    </subcellularLocation>
</comment>
<sequence length="129" mass="13866">MRKGIFLIACLSGFLATALGAFGSHGLKTVASGEMLQIFGLAVEYHFYHTLALLAAALAGHWVKSKLLDYACYAFIAGILLFSGTLYSYVLTGTKFFAMLTPMGGMGFLIGWLMLAAAVYQSNSEVHPE</sequence>
<keyword evidence="4 6" id="KW-1133">Transmembrane helix</keyword>
<dbReference type="AlphaFoldDB" id="A0A3L8PZ82"/>
<dbReference type="Pfam" id="PF04241">
    <property type="entry name" value="DUF423"/>
    <property type="match status" value="1"/>
</dbReference>
<feature type="transmembrane region" description="Helical" evidence="6">
    <location>
        <begin position="96"/>
        <end position="120"/>
    </location>
</feature>
<dbReference type="EMBL" id="QZEI01000024">
    <property type="protein sequence ID" value="RLV59903.1"/>
    <property type="molecule type" value="Genomic_DNA"/>
</dbReference>
<evidence type="ECO:0000256" key="4">
    <source>
        <dbReference type="ARBA" id="ARBA00022989"/>
    </source>
</evidence>